<comment type="caution">
    <text evidence="1">The sequence shown here is derived from an EMBL/GenBank/DDBJ whole genome shotgun (WGS) entry which is preliminary data.</text>
</comment>
<dbReference type="Gene3D" id="3.40.630.40">
    <property type="entry name" value="Zn-dependent exopeptidases"/>
    <property type="match status" value="1"/>
</dbReference>
<dbReference type="Proteomes" id="UP000054715">
    <property type="component" value="Unassembled WGS sequence"/>
</dbReference>
<evidence type="ECO:0000313" key="4">
    <source>
        <dbReference type="Proteomes" id="UP000093336"/>
    </source>
</evidence>
<dbReference type="Proteomes" id="UP000093336">
    <property type="component" value="Unassembled WGS sequence"/>
</dbReference>
<organism evidence="1 3">
    <name type="scientific">Legionella jamestowniensis</name>
    <dbReference type="NCBI Taxonomy" id="455"/>
    <lineage>
        <taxon>Bacteria</taxon>
        <taxon>Pseudomonadati</taxon>
        <taxon>Pseudomonadota</taxon>
        <taxon>Gammaproteobacteria</taxon>
        <taxon>Legionellales</taxon>
        <taxon>Legionellaceae</taxon>
        <taxon>Legionella</taxon>
    </lineage>
</organism>
<dbReference type="AlphaFoldDB" id="A0A0W0UJE5"/>
<evidence type="ECO:0000313" key="2">
    <source>
        <dbReference type="EMBL" id="OCH97315.1"/>
    </source>
</evidence>
<gene>
    <name evidence="2" type="ORF">A8135_03400</name>
    <name evidence="1" type="ORF">Ljam_2225</name>
</gene>
<dbReference type="EMBL" id="LNYG01000013">
    <property type="protein sequence ID" value="KTD08030.1"/>
    <property type="molecule type" value="Genomic_DNA"/>
</dbReference>
<sequence>MKKRVLILSCEHAVNTVPEAYQQYFDGHEALLHTHRGIDFGALAVARHLSKAFDCLLVQAEATRLLIDCNRRLTHPACFSEITAALPKAEKKVIIEEYYQPFREAVINSVRYYINLGCEVWHLSIHSFTPVMNDLPRNTDLGFLYDPKRYKEKILARAWQAVIKAEFGQYRVRLNYPYLGIADGFTSFLRTRFNEEDYVGLEVENNQALMNTDQSIAQVAETLILTLRFLLTTQ</sequence>
<dbReference type="EMBL" id="LYOZ01000045">
    <property type="protein sequence ID" value="OCH97315.1"/>
    <property type="molecule type" value="Genomic_DNA"/>
</dbReference>
<dbReference type="SUPFAM" id="SSF53187">
    <property type="entry name" value="Zn-dependent exopeptidases"/>
    <property type="match status" value="1"/>
</dbReference>
<dbReference type="InterPro" id="IPR007709">
    <property type="entry name" value="N-FG_amidohydro"/>
</dbReference>
<dbReference type="OrthoDB" id="9815326at2"/>
<reference evidence="2 4" key="2">
    <citation type="submission" date="2016-05" db="EMBL/GenBank/DDBJ databases">
        <authorList>
            <person name="Prochazka B."/>
            <person name="Indra A."/>
            <person name="Hasenberger P."/>
            <person name="Blaschitz M."/>
            <person name="Wagner L."/>
            <person name="Wewalka G."/>
            <person name="Sorschag S."/>
            <person name="Schmid D."/>
            <person name="Ruppitsch W."/>
        </authorList>
    </citation>
    <scope>NUCLEOTIDE SEQUENCE [LARGE SCALE GENOMIC DNA]</scope>
    <source>
        <strain evidence="2 4">974010_12</strain>
    </source>
</reference>
<proteinExistence type="predicted"/>
<dbReference type="RefSeq" id="WP_058450094.1">
    <property type="nucleotide sequence ID" value="NZ_CAAAJF010000013.1"/>
</dbReference>
<keyword evidence="4" id="KW-1185">Reference proteome</keyword>
<accession>A0A0W0UJE5</accession>
<evidence type="ECO:0000313" key="3">
    <source>
        <dbReference type="Proteomes" id="UP000054715"/>
    </source>
</evidence>
<keyword evidence="1" id="KW-0378">Hydrolase</keyword>
<name>A0A0W0UJE5_9GAMM</name>
<dbReference type="PATRIC" id="fig|455.5.peg.2345"/>
<reference evidence="1 3" key="1">
    <citation type="submission" date="2015-11" db="EMBL/GenBank/DDBJ databases">
        <title>Genomic analysis of 38 Legionella species identifies large and diverse effector repertoires.</title>
        <authorList>
            <person name="Burstein D."/>
            <person name="Amaro F."/>
            <person name="Zusman T."/>
            <person name="Lifshitz Z."/>
            <person name="Cohen O."/>
            <person name="Gilbert J.A."/>
            <person name="Pupko T."/>
            <person name="Shuman H.A."/>
            <person name="Segal G."/>
        </authorList>
    </citation>
    <scope>NUCLEOTIDE SEQUENCE [LARGE SCALE GENOMIC DNA]</scope>
    <source>
        <strain evidence="1 3">JA-26-G1-E2</strain>
    </source>
</reference>
<dbReference type="GO" id="GO:0016787">
    <property type="term" value="F:hydrolase activity"/>
    <property type="evidence" value="ECO:0007669"/>
    <property type="project" value="UniProtKB-KW"/>
</dbReference>
<dbReference type="Pfam" id="PF05013">
    <property type="entry name" value="FGase"/>
    <property type="match status" value="1"/>
</dbReference>
<evidence type="ECO:0000313" key="1">
    <source>
        <dbReference type="EMBL" id="KTD08030.1"/>
    </source>
</evidence>
<protein>
    <submittedName>
        <fullName evidence="1">N-formylglutamate amidohydrolase</fullName>
    </submittedName>
</protein>
<dbReference type="STRING" id="455.Ljam_2225"/>